<feature type="transmembrane region" description="Helical" evidence="9">
    <location>
        <begin position="146"/>
        <end position="166"/>
    </location>
</feature>
<dbReference type="InterPro" id="IPR006369">
    <property type="entry name" value="Protohaem_IX_farnesylTrfase"/>
</dbReference>
<comment type="function">
    <text evidence="9">Converts heme B (protoheme IX) to heme O by substitution of the vinyl group on carbon 2 of heme B porphyrin ring with a hydroxyethyl farnesyl side group.</text>
</comment>
<comment type="subcellular location">
    <subcellularLocation>
        <location evidence="9">Cell membrane</location>
        <topology evidence="9">Multi-pass membrane protein</topology>
    </subcellularLocation>
    <subcellularLocation>
        <location evidence="1">Membrane</location>
        <topology evidence="1">Multi-pass membrane protein</topology>
    </subcellularLocation>
</comment>
<dbReference type="InterPro" id="IPR030470">
    <property type="entry name" value="UbiA_prenylTrfase_CS"/>
</dbReference>
<feature type="transmembrane region" description="Helical" evidence="9">
    <location>
        <begin position="245"/>
        <end position="264"/>
    </location>
</feature>
<evidence type="ECO:0000313" key="10">
    <source>
        <dbReference type="EMBL" id="TSJ45462.1"/>
    </source>
</evidence>
<feature type="transmembrane region" description="Helical" evidence="9">
    <location>
        <begin position="276"/>
        <end position="293"/>
    </location>
</feature>
<evidence type="ECO:0000256" key="5">
    <source>
        <dbReference type="ARBA" id="ARBA00022989"/>
    </source>
</evidence>
<dbReference type="NCBIfam" id="TIGR01473">
    <property type="entry name" value="cyoE_ctaB"/>
    <property type="match status" value="1"/>
</dbReference>
<keyword evidence="4 9" id="KW-0812">Transmembrane</keyword>
<feature type="transmembrane region" description="Helical" evidence="9">
    <location>
        <begin position="172"/>
        <end position="197"/>
    </location>
</feature>
<dbReference type="EC" id="2.5.1.141" evidence="9"/>
<comment type="caution">
    <text evidence="10">The sequence shown here is derived from an EMBL/GenBank/DDBJ whole genome shotgun (WGS) entry which is preliminary data.</text>
</comment>
<evidence type="ECO:0000313" key="11">
    <source>
        <dbReference type="Proteomes" id="UP000316008"/>
    </source>
</evidence>
<sequence>MRTFAQSLKRVIMGIGKKVKMYMNFTKFRLSALVILSALSGYLFVGGHDGLEMVYLMAGGLLVTAASNGSNQIWERELDVLMNRTGKRPLPMGEMSVNEGITVIAVCLLPGLWMLYQLNLGSMLLGLAAFVSYVFIYTPMKRISTWAVFIGAFPGALPPMIGAVAGSDSFGLVPGVLFFVQFVWQFPHFWAIAWVVYDDYQQAGFSLLPSKDGRTKGSAFQIMIYSLALIPFSLLPWLMGWTSDITLIVAGSCSILFFLQSYKLFLSLTIADAKKLMFASFIWLPVVQFLYVFDRKLPEILDALWQHGTLF</sequence>
<dbReference type="UniPathway" id="UPA00834">
    <property type="reaction ID" value="UER00712"/>
</dbReference>
<keyword evidence="11" id="KW-1185">Reference proteome</keyword>
<dbReference type="GO" id="GO:0048034">
    <property type="term" value="P:heme O biosynthetic process"/>
    <property type="evidence" value="ECO:0007669"/>
    <property type="project" value="UniProtKB-UniRule"/>
</dbReference>
<organism evidence="10 11">
    <name type="scientific">Fluviicola chungangensis</name>
    <dbReference type="NCBI Taxonomy" id="2597671"/>
    <lineage>
        <taxon>Bacteria</taxon>
        <taxon>Pseudomonadati</taxon>
        <taxon>Bacteroidota</taxon>
        <taxon>Flavobacteriia</taxon>
        <taxon>Flavobacteriales</taxon>
        <taxon>Crocinitomicaceae</taxon>
        <taxon>Fluviicola</taxon>
    </lineage>
</organism>
<feature type="transmembrane region" description="Helical" evidence="9">
    <location>
        <begin position="122"/>
        <end position="139"/>
    </location>
</feature>
<comment type="pathway">
    <text evidence="9">Porphyrin-containing compound metabolism; heme O biosynthesis; heme O from protoheme: step 1/1.</text>
</comment>
<keyword evidence="3 9" id="KW-0808">Transferase</keyword>
<protein>
    <recommendedName>
        <fullName evidence="9">Protoheme IX farnesyltransferase</fullName>
        <ecNumber evidence="9">2.5.1.141</ecNumber>
    </recommendedName>
    <alternativeName>
        <fullName evidence="9">Heme B farnesyltransferase</fullName>
    </alternativeName>
    <alternativeName>
        <fullName evidence="9">Heme O synthase</fullName>
    </alternativeName>
</protein>
<dbReference type="Gene3D" id="1.10.357.140">
    <property type="entry name" value="UbiA prenyltransferase"/>
    <property type="match status" value="1"/>
</dbReference>
<dbReference type="GO" id="GO:0008495">
    <property type="term" value="F:protoheme IX farnesyltransferase activity"/>
    <property type="evidence" value="ECO:0007669"/>
    <property type="project" value="UniProtKB-UniRule"/>
</dbReference>
<dbReference type="GO" id="GO:0005886">
    <property type="term" value="C:plasma membrane"/>
    <property type="evidence" value="ECO:0007669"/>
    <property type="project" value="UniProtKB-SubCell"/>
</dbReference>
<dbReference type="HAMAP" id="MF_00154">
    <property type="entry name" value="CyoE_CtaB"/>
    <property type="match status" value="1"/>
</dbReference>
<dbReference type="PANTHER" id="PTHR43448">
    <property type="entry name" value="PROTOHEME IX FARNESYLTRANSFERASE, MITOCHONDRIAL"/>
    <property type="match status" value="1"/>
</dbReference>
<feature type="transmembrane region" description="Helical" evidence="9">
    <location>
        <begin position="218"/>
        <end position="239"/>
    </location>
</feature>
<comment type="miscellaneous">
    <text evidence="9">Carbon 2 of the heme B porphyrin ring is defined according to the Fischer nomenclature.</text>
</comment>
<dbReference type="CDD" id="cd13957">
    <property type="entry name" value="PT_UbiA_Cox10"/>
    <property type="match status" value="1"/>
</dbReference>
<keyword evidence="7 9" id="KW-0472">Membrane</keyword>
<keyword evidence="5 9" id="KW-1133">Transmembrane helix</keyword>
<proteinExistence type="inferred from homology"/>
<evidence type="ECO:0000256" key="9">
    <source>
        <dbReference type="HAMAP-Rule" id="MF_00154"/>
    </source>
</evidence>
<evidence type="ECO:0000256" key="8">
    <source>
        <dbReference type="ARBA" id="ARBA00047690"/>
    </source>
</evidence>
<comment type="similarity">
    <text evidence="9">Belongs to the UbiA prenyltransferase family. Protoheme IX farnesyltransferase subfamily.</text>
</comment>
<dbReference type="PROSITE" id="PS00943">
    <property type="entry name" value="UBIA"/>
    <property type="match status" value="1"/>
</dbReference>
<dbReference type="OrthoDB" id="9814417at2"/>
<dbReference type="EMBL" id="VLPL01000003">
    <property type="protein sequence ID" value="TSJ45462.1"/>
    <property type="molecule type" value="Genomic_DNA"/>
</dbReference>
<dbReference type="Pfam" id="PF01040">
    <property type="entry name" value="UbiA"/>
    <property type="match status" value="1"/>
</dbReference>
<dbReference type="InterPro" id="IPR044878">
    <property type="entry name" value="UbiA_sf"/>
</dbReference>
<evidence type="ECO:0000256" key="3">
    <source>
        <dbReference type="ARBA" id="ARBA00022679"/>
    </source>
</evidence>
<evidence type="ECO:0000256" key="1">
    <source>
        <dbReference type="ARBA" id="ARBA00004141"/>
    </source>
</evidence>
<reference evidence="10 11" key="1">
    <citation type="submission" date="2019-07" db="EMBL/GenBank/DDBJ databases">
        <authorList>
            <person name="Huq M.A."/>
        </authorList>
    </citation>
    <scope>NUCLEOTIDE SEQUENCE [LARGE SCALE GENOMIC DNA]</scope>
    <source>
        <strain evidence="10 11">MAH-3</strain>
    </source>
</reference>
<dbReference type="Proteomes" id="UP000316008">
    <property type="component" value="Unassembled WGS sequence"/>
</dbReference>
<name>A0A556MZW1_9FLAO</name>
<dbReference type="AlphaFoldDB" id="A0A556MZW1"/>
<comment type="catalytic activity">
    <reaction evidence="8 9">
        <text>heme b + (2E,6E)-farnesyl diphosphate + H2O = Fe(II)-heme o + diphosphate</text>
        <dbReference type="Rhea" id="RHEA:28070"/>
        <dbReference type="ChEBI" id="CHEBI:15377"/>
        <dbReference type="ChEBI" id="CHEBI:33019"/>
        <dbReference type="ChEBI" id="CHEBI:60344"/>
        <dbReference type="ChEBI" id="CHEBI:60530"/>
        <dbReference type="ChEBI" id="CHEBI:175763"/>
        <dbReference type="EC" id="2.5.1.141"/>
    </reaction>
</comment>
<evidence type="ECO:0000256" key="4">
    <source>
        <dbReference type="ARBA" id="ARBA00022692"/>
    </source>
</evidence>
<dbReference type="PANTHER" id="PTHR43448:SF2">
    <property type="entry name" value="PROTOHEME IX FARNESYLTRANSFERASE, MITOCHONDRIAL"/>
    <property type="match status" value="1"/>
</dbReference>
<keyword evidence="2 9" id="KW-1003">Cell membrane</keyword>
<accession>A0A556MZW1</accession>
<dbReference type="InterPro" id="IPR000537">
    <property type="entry name" value="UbiA_prenyltransferase"/>
</dbReference>
<evidence type="ECO:0000256" key="6">
    <source>
        <dbReference type="ARBA" id="ARBA00023133"/>
    </source>
</evidence>
<keyword evidence="6 9" id="KW-0350">Heme biosynthesis</keyword>
<gene>
    <name evidence="10" type="primary">cyoE</name>
    <name evidence="9" type="synonym">ctaB</name>
    <name evidence="10" type="ORF">FO442_06825</name>
</gene>
<evidence type="ECO:0000256" key="7">
    <source>
        <dbReference type="ARBA" id="ARBA00023136"/>
    </source>
</evidence>
<evidence type="ECO:0000256" key="2">
    <source>
        <dbReference type="ARBA" id="ARBA00022475"/>
    </source>
</evidence>